<dbReference type="EMBL" id="RSEC01000046">
    <property type="protein sequence ID" value="RSD17133.1"/>
    <property type="molecule type" value="Genomic_DNA"/>
</dbReference>
<keyword evidence="4" id="KW-0804">Transcription</keyword>
<keyword evidence="2" id="KW-0678">Repressor</keyword>
<evidence type="ECO:0000256" key="1">
    <source>
        <dbReference type="ARBA" id="ARBA00021390"/>
    </source>
</evidence>
<keyword evidence="8" id="KW-1185">Reference proteome</keyword>
<dbReference type="PRINTS" id="PR00037">
    <property type="entry name" value="HTHLACR"/>
</dbReference>
<dbReference type="InterPro" id="IPR050313">
    <property type="entry name" value="Carb_Metab_HTH_regulators"/>
</dbReference>
<comment type="caution">
    <text evidence="7">The sequence shown here is derived from an EMBL/GenBank/DDBJ whole genome shotgun (WGS) entry which is preliminary data.</text>
</comment>
<dbReference type="Proteomes" id="UP000267081">
    <property type="component" value="Unassembled WGS sequence"/>
</dbReference>
<name>A0A427T8Q7_9PSEU</name>
<dbReference type="Pfam" id="PF00455">
    <property type="entry name" value="DeoRC"/>
    <property type="match status" value="1"/>
</dbReference>
<dbReference type="PANTHER" id="PTHR30363">
    <property type="entry name" value="HTH-TYPE TRANSCRIPTIONAL REGULATOR SRLR-RELATED"/>
    <property type="match status" value="1"/>
</dbReference>
<dbReference type="RefSeq" id="WP_086865209.1">
    <property type="nucleotide sequence ID" value="NZ_RSEC01000046.1"/>
</dbReference>
<evidence type="ECO:0000256" key="2">
    <source>
        <dbReference type="ARBA" id="ARBA00022491"/>
    </source>
</evidence>
<dbReference type="PROSITE" id="PS51000">
    <property type="entry name" value="HTH_DEOR_2"/>
    <property type="match status" value="1"/>
</dbReference>
<evidence type="ECO:0000256" key="4">
    <source>
        <dbReference type="ARBA" id="ARBA00023163"/>
    </source>
</evidence>
<keyword evidence="3" id="KW-0805">Transcription regulation</keyword>
<accession>A0A427T8Q7</accession>
<evidence type="ECO:0000313" key="8">
    <source>
        <dbReference type="Proteomes" id="UP000267081"/>
    </source>
</evidence>
<gene>
    <name evidence="7" type="ORF">EIY87_20295</name>
</gene>
<dbReference type="Pfam" id="PF08220">
    <property type="entry name" value="HTH_DeoR"/>
    <property type="match status" value="1"/>
</dbReference>
<sequence>MYAEERQQLILEQARSRGRVDVAELAGEFAVTTETIRRDLTTLERHGSLRRVHGGAIPIERLGFEPALNTRESVMTAEKKRIGKAALAELPAEGAILLDAGTTTAHLAEALPIDCNLTVVTNSVNIALTLSKRPNLTVMLVGGRLRARTLASVDSWALHSLSETFVEVAFMATNGLSVERGLTTPDPAEAMVKRASIAGARRVVLLADHTKVGNDHFARFAELSEVDTFITDGGIDSTVAAEIEREGVNVLTA</sequence>
<dbReference type="OrthoDB" id="7688673at2"/>
<dbReference type="Gene3D" id="3.40.50.1360">
    <property type="match status" value="1"/>
</dbReference>
<evidence type="ECO:0000256" key="3">
    <source>
        <dbReference type="ARBA" id="ARBA00023015"/>
    </source>
</evidence>
<dbReference type="SUPFAM" id="SSF100950">
    <property type="entry name" value="NagB/RpiA/CoA transferase-like"/>
    <property type="match status" value="1"/>
</dbReference>
<evidence type="ECO:0000313" key="7">
    <source>
        <dbReference type="EMBL" id="RSD17133.1"/>
    </source>
</evidence>
<dbReference type="Gene3D" id="1.10.10.10">
    <property type="entry name" value="Winged helix-like DNA-binding domain superfamily/Winged helix DNA-binding domain"/>
    <property type="match status" value="1"/>
</dbReference>
<comment type="function">
    <text evidence="5">Repressor of the lactose catabolism operon. Galactose-6-phosphate is the inducer.</text>
</comment>
<proteinExistence type="predicted"/>
<dbReference type="SUPFAM" id="SSF46785">
    <property type="entry name" value="Winged helix' DNA-binding domain"/>
    <property type="match status" value="1"/>
</dbReference>
<dbReference type="InterPro" id="IPR036388">
    <property type="entry name" value="WH-like_DNA-bd_sf"/>
</dbReference>
<protein>
    <recommendedName>
        <fullName evidence="1">Lactose phosphotransferase system repressor</fullName>
    </recommendedName>
</protein>
<dbReference type="SMART" id="SM00420">
    <property type="entry name" value="HTH_DEOR"/>
    <property type="match status" value="1"/>
</dbReference>
<dbReference type="InterPro" id="IPR037171">
    <property type="entry name" value="NagB/RpiA_transferase-like"/>
</dbReference>
<dbReference type="InterPro" id="IPR036390">
    <property type="entry name" value="WH_DNA-bd_sf"/>
</dbReference>
<dbReference type="InterPro" id="IPR014036">
    <property type="entry name" value="DeoR-like_C"/>
</dbReference>
<organism evidence="7 8">
    <name type="scientific">Amycolatopsis eburnea</name>
    <dbReference type="NCBI Taxonomy" id="2267691"/>
    <lineage>
        <taxon>Bacteria</taxon>
        <taxon>Bacillati</taxon>
        <taxon>Actinomycetota</taxon>
        <taxon>Actinomycetes</taxon>
        <taxon>Pseudonocardiales</taxon>
        <taxon>Pseudonocardiaceae</taxon>
        <taxon>Amycolatopsis</taxon>
    </lineage>
</organism>
<evidence type="ECO:0000259" key="6">
    <source>
        <dbReference type="PROSITE" id="PS51000"/>
    </source>
</evidence>
<dbReference type="GO" id="GO:0003700">
    <property type="term" value="F:DNA-binding transcription factor activity"/>
    <property type="evidence" value="ECO:0007669"/>
    <property type="project" value="InterPro"/>
</dbReference>
<dbReference type="PANTHER" id="PTHR30363:SF4">
    <property type="entry name" value="GLYCEROL-3-PHOSPHATE REGULON REPRESSOR"/>
    <property type="match status" value="1"/>
</dbReference>
<dbReference type="AlphaFoldDB" id="A0A427T8Q7"/>
<dbReference type="InterPro" id="IPR001034">
    <property type="entry name" value="DeoR_HTH"/>
</dbReference>
<evidence type="ECO:0000256" key="5">
    <source>
        <dbReference type="ARBA" id="ARBA00024937"/>
    </source>
</evidence>
<dbReference type="SMART" id="SM01134">
    <property type="entry name" value="DeoRC"/>
    <property type="match status" value="1"/>
</dbReference>
<reference evidence="7 8" key="1">
    <citation type="submission" date="2018-12" db="EMBL/GenBank/DDBJ databases">
        <title>Amycolatopsis eburnea sp. nov. actinomycete associate with arbuscular mycorrhiza fungal spore.</title>
        <authorList>
            <person name="Lumyong S."/>
            <person name="Chaiya L."/>
        </authorList>
    </citation>
    <scope>NUCLEOTIDE SEQUENCE [LARGE SCALE GENOMIC DNA]</scope>
    <source>
        <strain evidence="7 8">GLM-1</strain>
    </source>
</reference>
<feature type="domain" description="HTH deoR-type" evidence="6">
    <location>
        <begin position="3"/>
        <end position="58"/>
    </location>
</feature>